<organism evidence="1 2">
    <name type="scientific">Erwinia phage Midgardsormr38</name>
    <dbReference type="NCBI Taxonomy" id="2663326"/>
    <lineage>
        <taxon>Viruses</taxon>
        <taxon>Duplodnaviria</taxon>
        <taxon>Heunggongvirae</taxon>
        <taxon>Uroviricota</taxon>
        <taxon>Caudoviricetes</taxon>
        <taxon>Midgardsormrvirus</taxon>
        <taxon>Midgardsormrvirus midgardsormr38</taxon>
    </lineage>
</organism>
<proteinExistence type="predicted"/>
<evidence type="ECO:0000313" key="2">
    <source>
        <dbReference type="Proteomes" id="UP000349651"/>
    </source>
</evidence>
<accession>A0A5Q2F5G3</accession>
<dbReference type="GeneID" id="77943219"/>
<keyword evidence="2" id="KW-1185">Reference proteome</keyword>
<sequence length="182" mass="20890">MRRTLLIFLTTLLLCACDSRDAPFGLKWSSSIKNFPSKGLLTFNRIKTSDEEEMIYVTTVPKDDLGQGGYRFYFNNNKLIRIVFSTYDFKGDQDGKLAKERYDTIKSILTKRYGSPKKVRESVYSEGFRFIPCVTNENCGDWSSLFEGKNTESKLSIEMGLTEDGYRKTSESSRVVVEFNPN</sequence>
<dbReference type="KEGG" id="vg:77943219"/>
<dbReference type="EMBL" id="MN602881">
    <property type="protein sequence ID" value="QGF21978.1"/>
    <property type="molecule type" value="Genomic_DNA"/>
</dbReference>
<evidence type="ECO:0008006" key="3">
    <source>
        <dbReference type="Google" id="ProtNLM"/>
    </source>
</evidence>
<dbReference type="Proteomes" id="UP000349651">
    <property type="component" value="Segment"/>
</dbReference>
<dbReference type="RefSeq" id="YP_010667107.1">
    <property type="nucleotide sequence ID" value="NC_070949.1"/>
</dbReference>
<protein>
    <recommendedName>
        <fullName evidence="3">Lipoprotein</fullName>
    </recommendedName>
</protein>
<name>A0A5Q2F5G3_9CAUD</name>
<evidence type="ECO:0000313" key="1">
    <source>
        <dbReference type="EMBL" id="QGF21978.1"/>
    </source>
</evidence>
<dbReference type="PROSITE" id="PS51257">
    <property type="entry name" value="PROKAR_LIPOPROTEIN"/>
    <property type="match status" value="1"/>
</dbReference>
<reference evidence="1 2" key="1">
    <citation type="submission" date="2019-10" db="EMBL/GenBank/DDBJ databases">
        <title>Complete genome sequence of Erwinia phage Midgardsormr38.</title>
        <authorList>
            <person name="Dislers A."/>
            <person name="Zrelovs N."/>
            <person name="Kazaks A."/>
        </authorList>
    </citation>
    <scope>NUCLEOTIDE SEQUENCE [LARGE SCALE GENOMIC DNA]</scope>
</reference>